<dbReference type="Proteomes" id="UP001140091">
    <property type="component" value="Unassembled WGS sequence"/>
</dbReference>
<proteinExistence type="predicted"/>
<organism evidence="1 2">
    <name type="scientific">Candolleomyces eurysporus</name>
    <dbReference type="NCBI Taxonomy" id="2828524"/>
    <lineage>
        <taxon>Eukaryota</taxon>
        <taxon>Fungi</taxon>
        <taxon>Dikarya</taxon>
        <taxon>Basidiomycota</taxon>
        <taxon>Agaricomycotina</taxon>
        <taxon>Agaricomycetes</taxon>
        <taxon>Agaricomycetidae</taxon>
        <taxon>Agaricales</taxon>
        <taxon>Agaricineae</taxon>
        <taxon>Psathyrellaceae</taxon>
        <taxon>Candolleomyces</taxon>
    </lineage>
</organism>
<dbReference type="EMBL" id="JANBPK010001478">
    <property type="protein sequence ID" value="KAJ2922699.1"/>
    <property type="molecule type" value="Genomic_DNA"/>
</dbReference>
<evidence type="ECO:0000313" key="2">
    <source>
        <dbReference type="Proteomes" id="UP001140091"/>
    </source>
</evidence>
<dbReference type="AlphaFoldDB" id="A0A9W8IVS6"/>
<name>A0A9W8IVS6_9AGAR</name>
<accession>A0A9W8IVS6</accession>
<evidence type="ECO:0000313" key="1">
    <source>
        <dbReference type="EMBL" id="KAJ2922699.1"/>
    </source>
</evidence>
<gene>
    <name evidence="1" type="ORF">H1R20_g14400</name>
</gene>
<sequence>MDDDHLRYVLVSWPAVWREWQPSDADAVEMLPKLIDIDLMACFVHAFTLDFVFHYRLQPSFDLCFDDHLNALVAEGPWEVYESYPCVKHAISHVAASHKAAVLHLLQRQCLGTNSYFPEAVFYFLLQLLDPENDAVVHALKTLQRESPEIFNKLMEDVEVLYKDYVENLIDEESTEDYDALFAFIRSDQ</sequence>
<protein>
    <submittedName>
        <fullName evidence="1">Uncharacterized protein</fullName>
    </submittedName>
</protein>
<feature type="non-terminal residue" evidence="1">
    <location>
        <position position="189"/>
    </location>
</feature>
<comment type="caution">
    <text evidence="1">The sequence shown here is derived from an EMBL/GenBank/DDBJ whole genome shotgun (WGS) entry which is preliminary data.</text>
</comment>
<keyword evidence="2" id="KW-1185">Reference proteome</keyword>
<reference evidence="1" key="1">
    <citation type="submission" date="2022-06" db="EMBL/GenBank/DDBJ databases">
        <title>Genome Sequence of Candolleomyces eurysporus.</title>
        <authorList>
            <person name="Buettner E."/>
        </authorList>
    </citation>
    <scope>NUCLEOTIDE SEQUENCE</scope>
    <source>
        <strain evidence="1">VTCC 930004</strain>
    </source>
</reference>